<gene>
    <name evidence="11" type="ORF">SAMN05661093_09412</name>
</gene>
<evidence type="ECO:0000256" key="1">
    <source>
        <dbReference type="ARBA" id="ARBA00012513"/>
    </source>
</evidence>
<dbReference type="SMART" id="SM00220">
    <property type="entry name" value="S_TKc"/>
    <property type="match status" value="1"/>
</dbReference>
<evidence type="ECO:0000313" key="12">
    <source>
        <dbReference type="Proteomes" id="UP000192674"/>
    </source>
</evidence>
<evidence type="ECO:0000256" key="9">
    <source>
        <dbReference type="SAM" id="Phobius"/>
    </source>
</evidence>
<keyword evidence="12" id="KW-1185">Reference proteome</keyword>
<evidence type="ECO:0000256" key="7">
    <source>
        <dbReference type="PROSITE-ProRule" id="PRU10141"/>
    </source>
</evidence>
<evidence type="ECO:0000256" key="8">
    <source>
        <dbReference type="SAM" id="MobiDB-lite"/>
    </source>
</evidence>
<dbReference type="PROSITE" id="PS50231">
    <property type="entry name" value="RICIN_B_LECTIN"/>
    <property type="match status" value="1"/>
</dbReference>
<evidence type="ECO:0000256" key="4">
    <source>
        <dbReference type="ARBA" id="ARBA00022741"/>
    </source>
</evidence>
<evidence type="ECO:0000256" key="5">
    <source>
        <dbReference type="ARBA" id="ARBA00022777"/>
    </source>
</evidence>
<keyword evidence="3" id="KW-0808">Transferase</keyword>
<dbReference type="SUPFAM" id="SSF56112">
    <property type="entry name" value="Protein kinase-like (PK-like)"/>
    <property type="match status" value="1"/>
</dbReference>
<dbReference type="Pfam" id="PF00652">
    <property type="entry name" value="Ricin_B_lectin"/>
    <property type="match status" value="1"/>
</dbReference>
<dbReference type="Gene3D" id="3.30.200.20">
    <property type="entry name" value="Phosphorylase Kinase, domain 1"/>
    <property type="match status" value="1"/>
</dbReference>
<dbReference type="Gene3D" id="1.10.510.10">
    <property type="entry name" value="Transferase(Phosphotransferase) domain 1"/>
    <property type="match status" value="1"/>
</dbReference>
<feature type="binding site" evidence="7">
    <location>
        <position position="39"/>
    </location>
    <ligand>
        <name>ATP</name>
        <dbReference type="ChEBI" id="CHEBI:30616"/>
    </ligand>
</feature>
<name>A0A1W2FVK7_KIBAR</name>
<dbReference type="SMART" id="SM00458">
    <property type="entry name" value="RICIN"/>
    <property type="match status" value="1"/>
</dbReference>
<dbReference type="CDD" id="cd00161">
    <property type="entry name" value="beta-trefoil_Ricin-like"/>
    <property type="match status" value="1"/>
</dbReference>
<evidence type="ECO:0000259" key="10">
    <source>
        <dbReference type="PROSITE" id="PS50011"/>
    </source>
</evidence>
<dbReference type="SUPFAM" id="SSF50370">
    <property type="entry name" value="Ricin B-like lectins"/>
    <property type="match status" value="1"/>
</dbReference>
<dbReference type="PROSITE" id="PS00107">
    <property type="entry name" value="PROTEIN_KINASE_ATP"/>
    <property type="match status" value="1"/>
</dbReference>
<evidence type="ECO:0000313" key="11">
    <source>
        <dbReference type="EMBL" id="SMD25834.1"/>
    </source>
</evidence>
<dbReference type="PANTHER" id="PTHR43289:SF6">
    <property type="entry name" value="SERINE_THREONINE-PROTEIN KINASE NEKL-3"/>
    <property type="match status" value="1"/>
</dbReference>
<keyword evidence="6 7" id="KW-0067">ATP-binding</keyword>
<dbReference type="OrthoDB" id="5241055at2"/>
<keyword evidence="9" id="KW-0472">Membrane</keyword>
<dbReference type="AlphaFoldDB" id="A0A1W2FVK7"/>
<dbReference type="InterPro" id="IPR035992">
    <property type="entry name" value="Ricin_B-like_lectins"/>
</dbReference>
<sequence length="546" mass="59060">MPAPEFIGRYAIKRFLGAGGFAVVWLAHDDRLDDHVAIKVLADNWSQRLDLRERFIKEARVLRRTESQRVVDVYDIDELPDGRPYFVMTYADRGSLADELRDRRISVGQALRYGAEIAHAIQDLHDAGVIHRDVKPSNVLFRSASDGSARLLIADLGLARDIDRGSRFTMAVGTPGYMAPEQSGSSSGLDARADVFGIGATVYFALTGQPPSSDPPSTFRPGLPAGTDEAVLRAMHQDPDQRWQTAGEFAAELERLSEHADHELESAITDIPPAAVTGEVLTDQHVLPPVAVIAPEAPPPAKSRKKLGIAAAAAAGVIALTAALLFTTVWSDRPTTRTAQDGTVAPTATQTVMQQVVSTVPSSASTPAPPPSAQSVKQKSSGPQAPPAVTPPPAGPDKPLPGTLTKCGGGDKVDCFLFSRGNTAYALDFYTHNHEVVMWERKPANDTYAYSQRWQFWQVGDAYMIYNTHMKRCLSIDGGGVGDRLRVADCAPSSAKQLWNWTDTRQLKSKLGMCVDVPRAEYFNGAAPFGYGCAEGTNQEWLPTPA</sequence>
<dbReference type="PANTHER" id="PTHR43289">
    <property type="entry name" value="MITOGEN-ACTIVATED PROTEIN KINASE KINASE KINASE 20-RELATED"/>
    <property type="match status" value="1"/>
</dbReference>
<evidence type="ECO:0000256" key="6">
    <source>
        <dbReference type="ARBA" id="ARBA00022840"/>
    </source>
</evidence>
<protein>
    <recommendedName>
        <fullName evidence="1">non-specific serine/threonine protein kinase</fullName>
        <ecNumber evidence="1">2.7.11.1</ecNumber>
    </recommendedName>
</protein>
<dbReference type="PROSITE" id="PS00108">
    <property type="entry name" value="PROTEIN_KINASE_ST"/>
    <property type="match status" value="1"/>
</dbReference>
<organism evidence="11 12">
    <name type="scientific">Kibdelosporangium aridum</name>
    <dbReference type="NCBI Taxonomy" id="2030"/>
    <lineage>
        <taxon>Bacteria</taxon>
        <taxon>Bacillati</taxon>
        <taxon>Actinomycetota</taxon>
        <taxon>Actinomycetes</taxon>
        <taxon>Pseudonocardiales</taxon>
        <taxon>Pseudonocardiaceae</taxon>
        <taxon>Kibdelosporangium</taxon>
    </lineage>
</organism>
<feature type="transmembrane region" description="Helical" evidence="9">
    <location>
        <begin position="307"/>
        <end position="330"/>
    </location>
</feature>
<keyword evidence="4 7" id="KW-0547">Nucleotide-binding</keyword>
<dbReference type="Pfam" id="PF00069">
    <property type="entry name" value="Pkinase"/>
    <property type="match status" value="1"/>
</dbReference>
<dbReference type="Proteomes" id="UP000192674">
    <property type="component" value="Unassembled WGS sequence"/>
</dbReference>
<reference evidence="11 12" key="1">
    <citation type="submission" date="2017-04" db="EMBL/GenBank/DDBJ databases">
        <authorList>
            <person name="Afonso C.L."/>
            <person name="Miller P.J."/>
            <person name="Scott M.A."/>
            <person name="Spackman E."/>
            <person name="Goraichik I."/>
            <person name="Dimitrov K.M."/>
            <person name="Suarez D.L."/>
            <person name="Swayne D.E."/>
        </authorList>
    </citation>
    <scope>NUCLEOTIDE SEQUENCE [LARGE SCALE GENOMIC DNA]</scope>
    <source>
        <strain evidence="11 12">DSM 43828</strain>
    </source>
</reference>
<evidence type="ECO:0000256" key="2">
    <source>
        <dbReference type="ARBA" id="ARBA00022527"/>
    </source>
</evidence>
<feature type="compositionally biased region" description="Pro residues" evidence="8">
    <location>
        <begin position="384"/>
        <end position="399"/>
    </location>
</feature>
<dbReference type="InterPro" id="IPR008271">
    <property type="entry name" value="Ser/Thr_kinase_AS"/>
</dbReference>
<evidence type="ECO:0000256" key="3">
    <source>
        <dbReference type="ARBA" id="ARBA00022679"/>
    </source>
</evidence>
<feature type="region of interest" description="Disordered" evidence="8">
    <location>
        <begin position="356"/>
        <end position="404"/>
    </location>
</feature>
<dbReference type="GO" id="GO:0004674">
    <property type="term" value="F:protein serine/threonine kinase activity"/>
    <property type="evidence" value="ECO:0007669"/>
    <property type="project" value="UniProtKB-KW"/>
</dbReference>
<keyword evidence="5 11" id="KW-0418">Kinase</keyword>
<proteinExistence type="predicted"/>
<dbReference type="InterPro" id="IPR000719">
    <property type="entry name" value="Prot_kinase_dom"/>
</dbReference>
<dbReference type="EC" id="2.7.11.1" evidence="1"/>
<dbReference type="InterPro" id="IPR000772">
    <property type="entry name" value="Ricin_B_lectin"/>
</dbReference>
<accession>A0A1W2FVK7</accession>
<dbReference type="EMBL" id="FWXV01000012">
    <property type="protein sequence ID" value="SMD25834.1"/>
    <property type="molecule type" value="Genomic_DNA"/>
</dbReference>
<keyword evidence="2 11" id="KW-0723">Serine/threonine-protein kinase</keyword>
<dbReference type="Gene3D" id="2.80.10.50">
    <property type="match status" value="1"/>
</dbReference>
<keyword evidence="9" id="KW-0812">Transmembrane</keyword>
<dbReference type="RefSeq" id="WP_084433665.1">
    <property type="nucleotide sequence ID" value="NZ_FWXV01000012.1"/>
</dbReference>
<dbReference type="GO" id="GO:0005524">
    <property type="term" value="F:ATP binding"/>
    <property type="evidence" value="ECO:0007669"/>
    <property type="project" value="UniProtKB-UniRule"/>
</dbReference>
<dbReference type="InterPro" id="IPR017441">
    <property type="entry name" value="Protein_kinase_ATP_BS"/>
</dbReference>
<dbReference type="InterPro" id="IPR011009">
    <property type="entry name" value="Kinase-like_dom_sf"/>
</dbReference>
<dbReference type="PROSITE" id="PS50011">
    <property type="entry name" value="PROTEIN_KINASE_DOM"/>
    <property type="match status" value="1"/>
</dbReference>
<keyword evidence="9" id="KW-1133">Transmembrane helix</keyword>
<feature type="compositionally biased region" description="Low complexity" evidence="8">
    <location>
        <begin position="356"/>
        <end position="366"/>
    </location>
</feature>
<feature type="domain" description="Protein kinase" evidence="10">
    <location>
        <begin position="10"/>
        <end position="288"/>
    </location>
</feature>
<dbReference type="CDD" id="cd14014">
    <property type="entry name" value="STKc_PknB_like"/>
    <property type="match status" value="1"/>
</dbReference>